<reference evidence="2 3" key="1">
    <citation type="journal article" date="2008" name="Nature">
        <title>The genome of the model beetle and pest Tribolium castaneum.</title>
        <authorList>
            <consortium name="Tribolium Genome Sequencing Consortium"/>
            <person name="Richards S."/>
            <person name="Gibbs R.A."/>
            <person name="Weinstock G.M."/>
            <person name="Brown S.J."/>
            <person name="Denell R."/>
            <person name="Beeman R.W."/>
            <person name="Gibbs R."/>
            <person name="Beeman R.W."/>
            <person name="Brown S.J."/>
            <person name="Bucher G."/>
            <person name="Friedrich M."/>
            <person name="Grimmelikhuijzen C.J."/>
            <person name="Klingler M."/>
            <person name="Lorenzen M."/>
            <person name="Richards S."/>
            <person name="Roth S."/>
            <person name="Schroder R."/>
            <person name="Tautz D."/>
            <person name="Zdobnov E.M."/>
            <person name="Muzny D."/>
            <person name="Gibbs R.A."/>
            <person name="Weinstock G.M."/>
            <person name="Attaway T."/>
            <person name="Bell S."/>
            <person name="Buhay C.J."/>
            <person name="Chandrabose M.N."/>
            <person name="Chavez D."/>
            <person name="Clerk-Blankenburg K.P."/>
            <person name="Cree A."/>
            <person name="Dao M."/>
            <person name="Davis C."/>
            <person name="Chacko J."/>
            <person name="Dinh H."/>
            <person name="Dugan-Rocha S."/>
            <person name="Fowler G."/>
            <person name="Garner T.T."/>
            <person name="Garnes J."/>
            <person name="Gnirke A."/>
            <person name="Hawes A."/>
            <person name="Hernandez J."/>
            <person name="Hines S."/>
            <person name="Holder M."/>
            <person name="Hume J."/>
            <person name="Jhangiani S.N."/>
            <person name="Joshi V."/>
            <person name="Khan Z.M."/>
            <person name="Jackson L."/>
            <person name="Kovar C."/>
            <person name="Kowis A."/>
            <person name="Lee S."/>
            <person name="Lewis L.R."/>
            <person name="Margolis J."/>
            <person name="Morgan M."/>
            <person name="Nazareth L.V."/>
            <person name="Nguyen N."/>
            <person name="Okwuonu G."/>
            <person name="Parker D."/>
            <person name="Richards S."/>
            <person name="Ruiz S.J."/>
            <person name="Santibanez J."/>
            <person name="Savard J."/>
            <person name="Scherer S.E."/>
            <person name="Schneider B."/>
            <person name="Sodergren E."/>
            <person name="Tautz D."/>
            <person name="Vattahil S."/>
            <person name="Villasana D."/>
            <person name="White C.S."/>
            <person name="Wright R."/>
            <person name="Park Y."/>
            <person name="Beeman R.W."/>
            <person name="Lord J."/>
            <person name="Oppert B."/>
            <person name="Lorenzen M."/>
            <person name="Brown S."/>
            <person name="Wang L."/>
            <person name="Savard J."/>
            <person name="Tautz D."/>
            <person name="Richards S."/>
            <person name="Weinstock G."/>
            <person name="Gibbs R.A."/>
            <person name="Liu Y."/>
            <person name="Worley K."/>
            <person name="Weinstock G."/>
            <person name="Elsik C.G."/>
            <person name="Reese J.T."/>
            <person name="Elhaik E."/>
            <person name="Landan G."/>
            <person name="Graur D."/>
            <person name="Arensburger P."/>
            <person name="Atkinson P."/>
            <person name="Beeman R.W."/>
            <person name="Beidler J."/>
            <person name="Brown S.J."/>
            <person name="Demuth J.P."/>
            <person name="Drury D.W."/>
            <person name="Du Y.Z."/>
            <person name="Fujiwara H."/>
            <person name="Lorenzen M."/>
            <person name="Maselli V."/>
            <person name="Osanai M."/>
            <person name="Park Y."/>
            <person name="Robertson H.M."/>
            <person name="Tu Z."/>
            <person name="Wang J.J."/>
            <person name="Wang S."/>
            <person name="Richards S."/>
            <person name="Song H."/>
            <person name="Zhang L."/>
            <person name="Sodergren E."/>
            <person name="Werner D."/>
            <person name="Stanke M."/>
            <person name="Morgenstern B."/>
            <person name="Solovyev V."/>
            <person name="Kosarev P."/>
            <person name="Brown G."/>
            <person name="Chen H.C."/>
            <person name="Ermolaeva O."/>
            <person name="Hlavina W."/>
            <person name="Kapustin Y."/>
            <person name="Kiryutin B."/>
            <person name="Kitts P."/>
            <person name="Maglott D."/>
            <person name="Pruitt K."/>
            <person name="Sapojnikov V."/>
            <person name="Souvorov A."/>
            <person name="Mackey A.J."/>
            <person name="Waterhouse R.M."/>
            <person name="Wyder S."/>
            <person name="Zdobnov E.M."/>
            <person name="Zdobnov E.M."/>
            <person name="Wyder S."/>
            <person name="Kriventseva E.V."/>
            <person name="Kadowaki T."/>
            <person name="Bork P."/>
            <person name="Aranda M."/>
            <person name="Bao R."/>
            <person name="Beermann A."/>
            <person name="Berns N."/>
            <person name="Bolognesi R."/>
            <person name="Bonneton F."/>
            <person name="Bopp D."/>
            <person name="Brown S.J."/>
            <person name="Bucher G."/>
            <person name="Butts T."/>
            <person name="Chaumot A."/>
            <person name="Denell R.E."/>
            <person name="Ferrier D.E."/>
            <person name="Friedrich M."/>
            <person name="Gordon C.M."/>
            <person name="Jindra M."/>
            <person name="Klingler M."/>
            <person name="Lan Q."/>
            <person name="Lattorff H.M."/>
            <person name="Laudet V."/>
            <person name="von Levetsow C."/>
            <person name="Liu Z."/>
            <person name="Lutz R."/>
            <person name="Lynch J.A."/>
            <person name="da Fonseca R.N."/>
            <person name="Posnien N."/>
            <person name="Reuter R."/>
            <person name="Roth S."/>
            <person name="Savard J."/>
            <person name="Schinko J.B."/>
            <person name="Schmitt C."/>
            <person name="Schoppmeier M."/>
            <person name="Schroder R."/>
            <person name="Shippy T.D."/>
            <person name="Simonnet F."/>
            <person name="Marques-Souza H."/>
            <person name="Tautz D."/>
            <person name="Tomoyasu Y."/>
            <person name="Trauner J."/>
            <person name="Van der Zee M."/>
            <person name="Vervoort M."/>
            <person name="Wittkopp N."/>
            <person name="Wimmer E.A."/>
            <person name="Yang X."/>
            <person name="Jones A.K."/>
            <person name="Sattelle D.B."/>
            <person name="Ebert P.R."/>
            <person name="Nelson D."/>
            <person name="Scott J.G."/>
            <person name="Beeman R.W."/>
            <person name="Muthukrishnan S."/>
            <person name="Kramer K.J."/>
            <person name="Arakane Y."/>
            <person name="Beeman R.W."/>
            <person name="Zhu Q."/>
            <person name="Hogenkamp D."/>
            <person name="Dixit R."/>
            <person name="Oppert B."/>
            <person name="Jiang H."/>
            <person name="Zou Z."/>
            <person name="Marshall J."/>
            <person name="Elpidina E."/>
            <person name="Vinokurov K."/>
            <person name="Oppert C."/>
            <person name="Zou Z."/>
            <person name="Evans J."/>
            <person name="Lu Z."/>
            <person name="Zhao P."/>
            <person name="Sumathipala N."/>
            <person name="Altincicek B."/>
            <person name="Vilcinskas A."/>
            <person name="Williams M."/>
            <person name="Hultmark D."/>
            <person name="Hetru C."/>
            <person name="Jiang H."/>
            <person name="Grimmelikhuijzen C.J."/>
            <person name="Hauser F."/>
            <person name="Cazzamali G."/>
            <person name="Williamson M."/>
            <person name="Park Y."/>
            <person name="Li B."/>
            <person name="Tanaka Y."/>
            <person name="Predel R."/>
            <person name="Neupert S."/>
            <person name="Schachtner J."/>
            <person name="Verleyen P."/>
            <person name="Raible F."/>
            <person name="Bork P."/>
            <person name="Friedrich M."/>
            <person name="Walden K.K."/>
            <person name="Robertson H.M."/>
            <person name="Angeli S."/>
            <person name="Foret S."/>
            <person name="Bucher G."/>
            <person name="Schuetz S."/>
            <person name="Maleszka R."/>
            <person name="Wimmer E.A."/>
            <person name="Beeman R.W."/>
            <person name="Lorenzen M."/>
            <person name="Tomoyasu Y."/>
            <person name="Miller S.C."/>
            <person name="Grossmann D."/>
            <person name="Bucher G."/>
        </authorList>
    </citation>
    <scope>NUCLEOTIDE SEQUENCE [LARGE SCALE GENOMIC DNA]</scope>
    <source>
        <strain evidence="2 3">Georgia GA2</strain>
    </source>
</reference>
<accession>D6WHY6</accession>
<dbReference type="HOGENOM" id="CLU_1973339_0_0_1"/>
<evidence type="ECO:0000313" key="3">
    <source>
        <dbReference type="Proteomes" id="UP000007266"/>
    </source>
</evidence>
<organism evidence="2 3">
    <name type="scientific">Tribolium castaneum</name>
    <name type="common">Red flour beetle</name>
    <dbReference type="NCBI Taxonomy" id="7070"/>
    <lineage>
        <taxon>Eukaryota</taxon>
        <taxon>Metazoa</taxon>
        <taxon>Ecdysozoa</taxon>
        <taxon>Arthropoda</taxon>
        <taxon>Hexapoda</taxon>
        <taxon>Insecta</taxon>
        <taxon>Pterygota</taxon>
        <taxon>Neoptera</taxon>
        <taxon>Endopterygota</taxon>
        <taxon>Coleoptera</taxon>
        <taxon>Polyphaga</taxon>
        <taxon>Cucujiformia</taxon>
        <taxon>Tenebrionidae</taxon>
        <taxon>Tenebrionidae incertae sedis</taxon>
        <taxon>Tribolium</taxon>
    </lineage>
</organism>
<evidence type="ECO:0000313" key="2">
    <source>
        <dbReference type="EMBL" id="EEZ99713.1"/>
    </source>
</evidence>
<dbReference type="EMBL" id="KQ971331">
    <property type="protein sequence ID" value="EEZ99713.1"/>
    <property type="molecule type" value="Genomic_DNA"/>
</dbReference>
<dbReference type="AlphaFoldDB" id="D6WHY6"/>
<gene>
    <name evidence="2" type="primary">GLEAN_02474</name>
    <name evidence="2" type="ORF">TcasGA2_TC002474</name>
</gene>
<feature type="compositionally biased region" description="Basic and acidic residues" evidence="1">
    <location>
        <begin position="24"/>
        <end position="33"/>
    </location>
</feature>
<evidence type="ECO:0000256" key="1">
    <source>
        <dbReference type="SAM" id="MobiDB-lite"/>
    </source>
</evidence>
<keyword evidence="3" id="KW-1185">Reference proteome</keyword>
<feature type="region of interest" description="Disordered" evidence="1">
    <location>
        <begin position="15"/>
        <end position="34"/>
    </location>
</feature>
<protein>
    <submittedName>
        <fullName evidence="2">Uncharacterized protein</fullName>
    </submittedName>
</protein>
<dbReference type="Proteomes" id="UP000007266">
    <property type="component" value="Linkage group 3"/>
</dbReference>
<sequence length="127" mass="14120">MQGFVSQVRREHLVAYPRHRSRTHNNDSRRHSGESGVGRFGFVEVIEINSTAGLINISWSFRFRRMNVGLTLKVQLGFNLNPVGAAGTLNFLRVPGTRTYDASLGKSGNLNKCLNPALRPLGRKDNA</sequence>
<reference evidence="2 3" key="2">
    <citation type="journal article" date="2010" name="Nucleic Acids Res.">
        <title>BeetleBase in 2010: revisions to provide comprehensive genomic information for Tribolium castaneum.</title>
        <authorList>
            <person name="Kim H.S."/>
            <person name="Murphy T."/>
            <person name="Xia J."/>
            <person name="Caragea D."/>
            <person name="Park Y."/>
            <person name="Beeman R.W."/>
            <person name="Lorenzen M.D."/>
            <person name="Butcher S."/>
            <person name="Manak J.R."/>
            <person name="Brown S.J."/>
        </authorList>
    </citation>
    <scope>GENOME REANNOTATION</scope>
    <source>
        <strain evidence="2 3">Georgia GA2</strain>
    </source>
</reference>
<name>D6WHY6_TRICA</name>
<proteinExistence type="predicted"/>